<keyword evidence="3" id="KW-0418">Kinase</keyword>
<name>A0A368V947_9ACTN</name>
<dbReference type="GO" id="GO:0005524">
    <property type="term" value="F:ATP binding"/>
    <property type="evidence" value="ECO:0007669"/>
    <property type="project" value="InterPro"/>
</dbReference>
<gene>
    <name evidence="3" type="ORF">DFQ14_1254</name>
</gene>
<dbReference type="Gene3D" id="3.30.1490.20">
    <property type="entry name" value="ATP-grasp fold, A domain"/>
    <property type="match status" value="1"/>
</dbReference>
<dbReference type="PANTHER" id="PTHR22931">
    <property type="entry name" value="PHOSPHOENOLPYRUVATE DIKINASE-RELATED"/>
    <property type="match status" value="1"/>
</dbReference>
<dbReference type="EMBL" id="QPJC01000025">
    <property type="protein sequence ID" value="RCW37648.1"/>
    <property type="molecule type" value="Genomic_DNA"/>
</dbReference>
<dbReference type="Pfam" id="PF00391">
    <property type="entry name" value="PEP-utilizers"/>
    <property type="match status" value="1"/>
</dbReference>
<dbReference type="GO" id="GO:0016301">
    <property type="term" value="F:kinase activity"/>
    <property type="evidence" value="ECO:0007669"/>
    <property type="project" value="UniProtKB-KW"/>
</dbReference>
<evidence type="ECO:0000259" key="2">
    <source>
        <dbReference type="Pfam" id="PF01326"/>
    </source>
</evidence>
<dbReference type="Gene3D" id="1.10.189.10">
    <property type="entry name" value="Pyruvate Phosphate Dikinase, domain 2"/>
    <property type="match status" value="1"/>
</dbReference>
<dbReference type="Proteomes" id="UP000253495">
    <property type="component" value="Unassembled WGS sequence"/>
</dbReference>
<dbReference type="PANTHER" id="PTHR22931:SF9">
    <property type="entry name" value="PYRUVATE, PHOSPHATE DIKINASE 1, CHLOROPLASTIC"/>
    <property type="match status" value="1"/>
</dbReference>
<proteinExistence type="predicted"/>
<feature type="domain" description="Pyruvate phosphate dikinase AMP/ATP-binding" evidence="2">
    <location>
        <begin position="64"/>
        <end position="251"/>
    </location>
</feature>
<reference evidence="3 4" key="1">
    <citation type="submission" date="2018-07" db="EMBL/GenBank/DDBJ databases">
        <title>Genomic Encyclopedia of Type Strains, Phase III (KMG-III): the genomes of soil and plant-associated and newly described type strains.</title>
        <authorList>
            <person name="Whitman W."/>
        </authorList>
    </citation>
    <scope>NUCLEOTIDE SEQUENCE [LARGE SCALE GENOMIC DNA]</scope>
    <source>
        <strain evidence="3 4">CECT 8575</strain>
    </source>
</reference>
<keyword evidence="3" id="KW-0670">Pyruvate</keyword>
<feature type="domain" description="Pyruvate phosphate dikinase AMP/ATP-binding" evidence="2">
    <location>
        <begin position="265"/>
        <end position="318"/>
    </location>
</feature>
<dbReference type="NCBIfam" id="NF004531">
    <property type="entry name" value="PRK05878.1"/>
    <property type="match status" value="1"/>
</dbReference>
<dbReference type="Pfam" id="PF01326">
    <property type="entry name" value="PPDK_N"/>
    <property type="match status" value="2"/>
</dbReference>
<comment type="caution">
    <text evidence="3">The sequence shown here is derived from an EMBL/GenBank/DDBJ whole genome shotgun (WGS) entry which is preliminary data.</text>
</comment>
<dbReference type="SUPFAM" id="SSF56059">
    <property type="entry name" value="Glutathione synthetase ATP-binding domain-like"/>
    <property type="match status" value="1"/>
</dbReference>
<dbReference type="Gene3D" id="3.50.30.10">
    <property type="entry name" value="Phosphohistidine domain"/>
    <property type="match status" value="1"/>
</dbReference>
<dbReference type="InterPro" id="IPR008279">
    <property type="entry name" value="PEP-util_enz_mobile_dom"/>
</dbReference>
<dbReference type="GO" id="GO:0050242">
    <property type="term" value="F:pyruvate, phosphate dikinase activity"/>
    <property type="evidence" value="ECO:0007669"/>
    <property type="project" value="InterPro"/>
</dbReference>
<dbReference type="InterPro" id="IPR036637">
    <property type="entry name" value="Phosphohistidine_dom_sf"/>
</dbReference>
<evidence type="ECO:0000259" key="1">
    <source>
        <dbReference type="Pfam" id="PF00391"/>
    </source>
</evidence>
<keyword evidence="3" id="KW-0808">Transferase</keyword>
<protein>
    <submittedName>
        <fullName evidence="3">Pyruvate,orthophosphate dikinase</fullName>
    </submittedName>
</protein>
<dbReference type="AlphaFoldDB" id="A0A368V947"/>
<sequence length="506" mass="53868">MTGVKAVHAAPRVDAVLLDGKTGLSKHSLGGKAEGIERMLALGLPVPPAFVLSTGVYQRFRAESSRLPDDIWRRVRDLVHALERKTGRTFGGGARPLLVSVRSGAAMSMPGMMDTILNVGMTADVHQAFTEQSGDSGYAADVRRRFAEQFERTLGRSVPADPWEQLRQAIEGVFTSWTSPRAVAYRRDRGIADDAGTAVTVQAMVFGNVDYNSGSGVLFTRNPLTGGAEVYGEWIAGGQGEDVVSGRANAQPLSELAAQLPGTHRELMAAATRLERAGGDVQDIEFTVESGRLWLLQTRTAKRSPEAATRHAVAMVREGLIDRHQALDRIHADQVEALLRPRVDPQALTSARVVSRGKPASPGIGIGAVALDSSEVDDRRDRGQEVVLARVTTEPDDVPAMSSVHAVVTERGGATSHAAVVSREIAVPCVVGCGTGTVTRLAGRVVTVDGFSGVIYDGALPIVEAATAADSDLSALTEWARAESDAPAGADLLNMLRRRSSRRSFD</sequence>
<dbReference type="PROSITE" id="PS00370">
    <property type="entry name" value="PEP_ENZYMES_PHOS_SITE"/>
    <property type="match status" value="1"/>
</dbReference>
<feature type="domain" description="PEP-utilising enzyme mobile" evidence="1">
    <location>
        <begin position="385"/>
        <end position="453"/>
    </location>
</feature>
<evidence type="ECO:0000313" key="3">
    <source>
        <dbReference type="EMBL" id="RCW37648.1"/>
    </source>
</evidence>
<dbReference type="InterPro" id="IPR002192">
    <property type="entry name" value="PPDK_AMP/ATP-bd"/>
</dbReference>
<evidence type="ECO:0000313" key="4">
    <source>
        <dbReference type="Proteomes" id="UP000253495"/>
    </source>
</evidence>
<dbReference type="InterPro" id="IPR010121">
    <property type="entry name" value="Pyruvate_phosphate_dikinase"/>
</dbReference>
<dbReference type="Gene3D" id="3.30.470.20">
    <property type="entry name" value="ATP-grasp fold, B domain"/>
    <property type="match status" value="1"/>
</dbReference>
<organism evidence="3 4">
    <name type="scientific">Halopolyspora algeriensis</name>
    <dbReference type="NCBI Taxonomy" id="1500506"/>
    <lineage>
        <taxon>Bacteria</taxon>
        <taxon>Bacillati</taxon>
        <taxon>Actinomycetota</taxon>
        <taxon>Actinomycetes</taxon>
        <taxon>Actinomycetes incertae sedis</taxon>
        <taxon>Halopolyspora</taxon>
    </lineage>
</organism>
<keyword evidence="4" id="KW-1185">Reference proteome</keyword>
<dbReference type="InterPro" id="IPR013815">
    <property type="entry name" value="ATP_grasp_subdomain_1"/>
</dbReference>
<dbReference type="SUPFAM" id="SSF52009">
    <property type="entry name" value="Phosphohistidine domain"/>
    <property type="match status" value="1"/>
</dbReference>
<accession>A0A368V947</accession>
<dbReference type="InterPro" id="IPR018274">
    <property type="entry name" value="PEP_util_AS"/>
</dbReference>